<gene>
    <name evidence="7" type="primary">gb04635</name>
    <name evidence="7" type="ORF">PR202_gb04635</name>
</gene>
<evidence type="ECO:0000313" key="7">
    <source>
        <dbReference type="EMBL" id="GJN17557.1"/>
    </source>
</evidence>
<comment type="subcellular location">
    <subcellularLocation>
        <location evidence="1">Membrane</location>
        <topology evidence="1">Multi-pass membrane protein</topology>
    </subcellularLocation>
</comment>
<dbReference type="PANTHER" id="PTHR11206">
    <property type="entry name" value="MULTIDRUG RESISTANCE PROTEIN"/>
    <property type="match status" value="1"/>
</dbReference>
<evidence type="ECO:0000256" key="6">
    <source>
        <dbReference type="RuleBase" id="RU004914"/>
    </source>
</evidence>
<dbReference type="GO" id="GO:0015297">
    <property type="term" value="F:antiporter activity"/>
    <property type="evidence" value="ECO:0007669"/>
    <property type="project" value="InterPro"/>
</dbReference>
<feature type="transmembrane region" description="Helical" evidence="6">
    <location>
        <begin position="222"/>
        <end position="247"/>
    </location>
</feature>
<evidence type="ECO:0000256" key="4">
    <source>
        <dbReference type="ARBA" id="ARBA00022989"/>
    </source>
</evidence>
<dbReference type="EMBL" id="BQKI01000073">
    <property type="protein sequence ID" value="GJN17557.1"/>
    <property type="molecule type" value="Genomic_DNA"/>
</dbReference>
<dbReference type="GO" id="GO:0042910">
    <property type="term" value="F:xenobiotic transmembrane transporter activity"/>
    <property type="evidence" value="ECO:0007669"/>
    <property type="project" value="InterPro"/>
</dbReference>
<keyword evidence="5 6" id="KW-0472">Membrane</keyword>
<evidence type="ECO:0000256" key="2">
    <source>
        <dbReference type="ARBA" id="ARBA00010199"/>
    </source>
</evidence>
<organism evidence="7 8">
    <name type="scientific">Eleusine coracana subsp. coracana</name>
    <dbReference type="NCBI Taxonomy" id="191504"/>
    <lineage>
        <taxon>Eukaryota</taxon>
        <taxon>Viridiplantae</taxon>
        <taxon>Streptophyta</taxon>
        <taxon>Embryophyta</taxon>
        <taxon>Tracheophyta</taxon>
        <taxon>Spermatophyta</taxon>
        <taxon>Magnoliopsida</taxon>
        <taxon>Liliopsida</taxon>
        <taxon>Poales</taxon>
        <taxon>Poaceae</taxon>
        <taxon>PACMAD clade</taxon>
        <taxon>Chloridoideae</taxon>
        <taxon>Cynodonteae</taxon>
        <taxon>Eleusininae</taxon>
        <taxon>Eleusine</taxon>
    </lineage>
</organism>
<feature type="transmembrane region" description="Helical" evidence="6">
    <location>
        <begin position="340"/>
        <end position="363"/>
    </location>
</feature>
<dbReference type="NCBIfam" id="TIGR00797">
    <property type="entry name" value="matE"/>
    <property type="match status" value="1"/>
</dbReference>
<sequence length="483" mass="51761">MAPAAVAVAGGRKNWSAECKNLWRVAGPVILTEIFQFGLGFVTAAFVGHIGKVELAAVSIVNGVVEGLAFGLLLGMGSALETLCGQAVGAGQTHMLGVYMQRSWIICSAAISAVSGTYARWCVPQLLAYAVNFPIQKFYQAQSRVWVMTAISGAVLGVHALLNWVVVTKLGRGLVGAALVGNVSWWLLNAAQLVPVVGGWFPEAWTGFSRKAFASLGGFVRLSVASAVMLCLEMWYYTAVLILVGCLKNPEIQVGAISICMNYQLWTLMVAVGFNAAVSVRVSNELGANHPKAAKFSVVVATTTSAVIGLVFTAVALAARKQMPRLFTGDDAVVNETTKLGYLLAATIFLNSIQPVLSGVAIGAGWQSLVAFVNIIGCYYLVGLPLGAVFGFKLKLNATGIWAGMVIGNSATDYHSVCNTCEDQMAERGYASRGEDTDLGRKHRLAFHSRESRRNEVKGKGCFVCWTYMREKIKKTTLNLFKY</sequence>
<reference evidence="7" key="1">
    <citation type="journal article" date="2018" name="DNA Res.">
        <title>Multiple hybrid de novo genome assembly of finger millet, an orphan allotetraploid crop.</title>
        <authorList>
            <person name="Hatakeyama M."/>
            <person name="Aluri S."/>
            <person name="Balachadran M.T."/>
            <person name="Sivarajan S.R."/>
            <person name="Patrignani A."/>
            <person name="Gruter S."/>
            <person name="Poveda L."/>
            <person name="Shimizu-Inatsugi R."/>
            <person name="Baeten J."/>
            <person name="Francoijs K.J."/>
            <person name="Nataraja K.N."/>
            <person name="Reddy Y.A.N."/>
            <person name="Phadnis S."/>
            <person name="Ravikumar R.L."/>
            <person name="Schlapbach R."/>
            <person name="Sreeman S.M."/>
            <person name="Shimizu K.K."/>
        </authorList>
    </citation>
    <scope>NUCLEOTIDE SEQUENCE</scope>
</reference>
<reference evidence="7" key="2">
    <citation type="submission" date="2021-12" db="EMBL/GenBank/DDBJ databases">
        <title>Resequencing data analysis of finger millet.</title>
        <authorList>
            <person name="Hatakeyama M."/>
            <person name="Aluri S."/>
            <person name="Balachadran M.T."/>
            <person name="Sivarajan S.R."/>
            <person name="Poveda L."/>
            <person name="Shimizu-Inatsugi R."/>
            <person name="Schlapbach R."/>
            <person name="Sreeman S.M."/>
            <person name="Shimizu K.K."/>
        </authorList>
    </citation>
    <scope>NUCLEOTIDE SEQUENCE</scope>
</reference>
<dbReference type="InterPro" id="IPR002528">
    <property type="entry name" value="MATE_fam"/>
</dbReference>
<evidence type="ECO:0000256" key="3">
    <source>
        <dbReference type="ARBA" id="ARBA00022692"/>
    </source>
</evidence>
<evidence type="ECO:0000256" key="1">
    <source>
        <dbReference type="ARBA" id="ARBA00004141"/>
    </source>
</evidence>
<evidence type="ECO:0000313" key="8">
    <source>
        <dbReference type="Proteomes" id="UP001054889"/>
    </source>
</evidence>
<dbReference type="GO" id="GO:1990961">
    <property type="term" value="P:xenobiotic detoxification by transmembrane export across the plasma membrane"/>
    <property type="evidence" value="ECO:0007669"/>
    <property type="project" value="InterPro"/>
</dbReference>
<keyword evidence="4 6" id="KW-1133">Transmembrane helix</keyword>
<feature type="transmembrane region" description="Helical" evidence="6">
    <location>
        <begin position="298"/>
        <end position="319"/>
    </location>
</feature>
<protein>
    <recommendedName>
        <fullName evidence="6">Protein DETOXIFICATION</fullName>
    </recommendedName>
    <alternativeName>
        <fullName evidence="6">Multidrug and toxic compound extrusion protein</fullName>
    </alternativeName>
</protein>
<dbReference type="InterPro" id="IPR045069">
    <property type="entry name" value="MATE_euk"/>
</dbReference>
<feature type="transmembrane region" description="Helical" evidence="6">
    <location>
        <begin position="179"/>
        <end position="202"/>
    </location>
</feature>
<keyword evidence="3 6" id="KW-0812">Transmembrane</keyword>
<dbReference type="CDD" id="cd13132">
    <property type="entry name" value="MATE_eukaryotic"/>
    <property type="match status" value="1"/>
</dbReference>
<feature type="transmembrane region" description="Helical" evidence="6">
    <location>
        <begin position="145"/>
        <end position="167"/>
    </location>
</feature>
<comment type="caution">
    <text evidence="6">Lacks conserved residue(s) required for the propagation of feature annotation.</text>
</comment>
<comment type="similarity">
    <text evidence="2 6">Belongs to the multi antimicrobial extrusion (MATE) (TC 2.A.66.1) family.</text>
</comment>
<dbReference type="AlphaFoldDB" id="A0AAV5E4B8"/>
<feature type="transmembrane region" description="Helical" evidence="6">
    <location>
        <begin position="254"/>
        <end position="278"/>
    </location>
</feature>
<comment type="caution">
    <text evidence="7">The sequence shown here is derived from an EMBL/GenBank/DDBJ whole genome shotgun (WGS) entry which is preliminary data.</text>
</comment>
<proteinExistence type="inferred from homology"/>
<dbReference type="Pfam" id="PF01554">
    <property type="entry name" value="MatE"/>
    <property type="match status" value="2"/>
</dbReference>
<keyword evidence="8" id="KW-1185">Reference proteome</keyword>
<dbReference type="Proteomes" id="UP001054889">
    <property type="component" value="Unassembled WGS sequence"/>
</dbReference>
<dbReference type="GO" id="GO:0016020">
    <property type="term" value="C:membrane"/>
    <property type="evidence" value="ECO:0007669"/>
    <property type="project" value="UniProtKB-SubCell"/>
</dbReference>
<accession>A0AAV5E4B8</accession>
<feature type="transmembrane region" description="Helical" evidence="6">
    <location>
        <begin position="369"/>
        <end position="392"/>
    </location>
</feature>
<name>A0AAV5E4B8_ELECO</name>
<evidence type="ECO:0000256" key="5">
    <source>
        <dbReference type="ARBA" id="ARBA00023136"/>
    </source>
</evidence>